<dbReference type="Pfam" id="PF00132">
    <property type="entry name" value="Hexapep"/>
    <property type="match status" value="1"/>
</dbReference>
<dbReference type="AlphaFoldDB" id="A0A4V3NZ70"/>
<keyword evidence="4" id="KW-0012">Acyltransferase</keyword>
<evidence type="ECO:0000256" key="4">
    <source>
        <dbReference type="ARBA" id="ARBA00023315"/>
    </source>
</evidence>
<dbReference type="Proteomes" id="UP000306416">
    <property type="component" value="Unassembled WGS sequence"/>
</dbReference>
<dbReference type="Gene3D" id="3.40.50.20">
    <property type="match status" value="1"/>
</dbReference>
<reference evidence="8 9" key="1">
    <citation type="submission" date="2019-04" db="EMBL/GenBank/DDBJ databases">
        <title>Geobacter oryzae sp. nov., ferric-reducing bacteria isolated from paddy soil.</title>
        <authorList>
            <person name="Xu Z."/>
            <person name="Masuda Y."/>
            <person name="Itoh H."/>
            <person name="Senoo K."/>
        </authorList>
    </citation>
    <scope>NUCLEOTIDE SEQUENCE [LARGE SCALE GENOMIC DNA]</scope>
    <source>
        <strain evidence="8 9">Red111</strain>
    </source>
</reference>
<feature type="active site" description="Proton acceptor" evidence="5">
    <location>
        <position position="140"/>
    </location>
</feature>
<dbReference type="NCBIfam" id="TIGR03570">
    <property type="entry name" value="NeuD_NnaD"/>
    <property type="match status" value="1"/>
</dbReference>
<dbReference type="InterPro" id="IPR050179">
    <property type="entry name" value="Trans_hexapeptide_repeat"/>
</dbReference>
<protein>
    <submittedName>
        <fullName evidence="8">Acetyltransferase</fullName>
    </submittedName>
</protein>
<evidence type="ECO:0000256" key="3">
    <source>
        <dbReference type="ARBA" id="ARBA00022737"/>
    </source>
</evidence>
<feature type="site" description="Increases basicity of active site His" evidence="5">
    <location>
        <position position="141"/>
    </location>
</feature>
<evidence type="ECO:0000313" key="8">
    <source>
        <dbReference type="EMBL" id="TGU70602.1"/>
    </source>
</evidence>
<dbReference type="InterPro" id="IPR020019">
    <property type="entry name" value="AcTrfase_PglD-like"/>
</dbReference>
<dbReference type="PANTHER" id="PTHR43300:SF7">
    <property type="entry name" value="UDP-N-ACETYLBACILLOSAMINE N-ACETYLTRANSFERASE"/>
    <property type="match status" value="1"/>
</dbReference>
<dbReference type="SUPFAM" id="SSF51161">
    <property type="entry name" value="Trimeric LpxA-like enzymes"/>
    <property type="match status" value="1"/>
</dbReference>
<feature type="binding site" evidence="6">
    <location>
        <position position="149"/>
    </location>
    <ligand>
        <name>acetyl-CoA</name>
        <dbReference type="ChEBI" id="CHEBI:57288"/>
    </ligand>
</feature>
<gene>
    <name evidence="8" type="ORF">E4633_16495</name>
</gene>
<evidence type="ECO:0000256" key="2">
    <source>
        <dbReference type="ARBA" id="ARBA00022679"/>
    </source>
</evidence>
<keyword evidence="2 8" id="KW-0808">Transferase</keyword>
<name>A0A4V3NZ70_9BACT</name>
<dbReference type="InterPro" id="IPR041561">
    <property type="entry name" value="PglD_N"/>
</dbReference>
<dbReference type="Pfam" id="PF17836">
    <property type="entry name" value="PglD_N"/>
    <property type="match status" value="1"/>
</dbReference>
<dbReference type="CDD" id="cd03360">
    <property type="entry name" value="LbH_AT_putative"/>
    <property type="match status" value="1"/>
</dbReference>
<dbReference type="PANTHER" id="PTHR43300">
    <property type="entry name" value="ACETYLTRANSFERASE"/>
    <property type="match status" value="1"/>
</dbReference>
<dbReference type="GO" id="GO:0016746">
    <property type="term" value="F:acyltransferase activity"/>
    <property type="evidence" value="ECO:0007669"/>
    <property type="project" value="UniProtKB-KW"/>
</dbReference>
<comment type="similarity">
    <text evidence="1">Belongs to the transferase hexapeptide repeat family.</text>
</comment>
<evidence type="ECO:0000256" key="5">
    <source>
        <dbReference type="PIRSR" id="PIRSR620019-1"/>
    </source>
</evidence>
<dbReference type="InterPro" id="IPR001451">
    <property type="entry name" value="Hexapep"/>
</dbReference>
<dbReference type="RefSeq" id="WP_135871781.1">
    <property type="nucleotide sequence ID" value="NZ_SRSC01000004.1"/>
</dbReference>
<proteinExistence type="inferred from homology"/>
<evidence type="ECO:0000259" key="7">
    <source>
        <dbReference type="Pfam" id="PF17836"/>
    </source>
</evidence>
<dbReference type="InterPro" id="IPR018357">
    <property type="entry name" value="Hexapep_transf_CS"/>
</dbReference>
<evidence type="ECO:0000256" key="6">
    <source>
        <dbReference type="PIRSR" id="PIRSR620019-2"/>
    </source>
</evidence>
<feature type="binding site" evidence="6">
    <location>
        <position position="70"/>
    </location>
    <ligand>
        <name>substrate</name>
    </ligand>
</feature>
<keyword evidence="3" id="KW-0677">Repeat</keyword>
<organism evidence="8 9">
    <name type="scientific">Geomonas terrae</name>
    <dbReference type="NCBI Taxonomy" id="2562681"/>
    <lineage>
        <taxon>Bacteria</taxon>
        <taxon>Pseudomonadati</taxon>
        <taxon>Thermodesulfobacteriota</taxon>
        <taxon>Desulfuromonadia</taxon>
        <taxon>Geobacterales</taxon>
        <taxon>Geobacteraceae</taxon>
        <taxon>Geomonas</taxon>
    </lineage>
</organism>
<dbReference type="InterPro" id="IPR011004">
    <property type="entry name" value="Trimer_LpxA-like_sf"/>
</dbReference>
<comment type="caution">
    <text evidence="8">The sequence shown here is derived from an EMBL/GenBank/DDBJ whole genome shotgun (WGS) entry which is preliminary data.</text>
</comment>
<accession>A0A4V3NZ70</accession>
<evidence type="ECO:0000313" key="9">
    <source>
        <dbReference type="Proteomes" id="UP000306416"/>
    </source>
</evidence>
<evidence type="ECO:0000256" key="1">
    <source>
        <dbReference type="ARBA" id="ARBA00007274"/>
    </source>
</evidence>
<sequence length="213" mass="21573">MTRAIMILGGGGHARVLIEALLRSGASIAAIVESDPATVGGLVRSIPVIAEDDFLGRFSPDQVLLVNGIGSIKKTETRQRVFDRFKGLGHDFHSVIDPSAVVASDAVLGEGAQLIAGSIIQPGSRLGSNVIVNTGGRVDHDCVIGDHVHIAPGVTLSGGVRIGAGSHIGTGSTIIQGITIGAHTIIGAGAVVVRDVKDGETVVGIPAKVIAHG</sequence>
<keyword evidence="9" id="KW-1185">Reference proteome</keyword>
<feature type="domain" description="PglD N-terminal" evidence="7">
    <location>
        <begin position="5"/>
        <end position="84"/>
    </location>
</feature>
<dbReference type="PROSITE" id="PS00101">
    <property type="entry name" value="HEXAPEP_TRANSFERASES"/>
    <property type="match status" value="1"/>
</dbReference>
<dbReference type="Gene3D" id="2.160.10.10">
    <property type="entry name" value="Hexapeptide repeat proteins"/>
    <property type="match status" value="1"/>
</dbReference>
<dbReference type="EMBL" id="SRSC01000004">
    <property type="protein sequence ID" value="TGU70602.1"/>
    <property type="molecule type" value="Genomic_DNA"/>
</dbReference>